<comment type="caution">
    <text evidence="2">The sequence shown here is derived from an EMBL/GenBank/DDBJ whole genome shotgun (WGS) entry which is preliminary data.</text>
</comment>
<reference evidence="2 3" key="1">
    <citation type="submission" date="2018-06" db="EMBL/GenBank/DDBJ databases">
        <title>Flavobacterium tibetense sp. nov., isolated from a wetland YonghuCo on Tibetan Plateau.</title>
        <authorList>
            <person name="Xing P."/>
            <person name="Phurbu D."/>
            <person name="Lu H."/>
        </authorList>
    </citation>
    <scope>NUCLEOTIDE SEQUENCE [LARGE SCALE GENOMIC DNA]</scope>
    <source>
        <strain evidence="2 3">YH5</strain>
    </source>
</reference>
<name>A0A365P3D4_9FLAO</name>
<keyword evidence="1" id="KW-1133">Transmembrane helix</keyword>
<dbReference type="EMBL" id="QLST01000004">
    <property type="protein sequence ID" value="RBA29014.1"/>
    <property type="molecule type" value="Genomic_DNA"/>
</dbReference>
<keyword evidence="1" id="KW-0472">Membrane</keyword>
<keyword evidence="1" id="KW-0812">Transmembrane</keyword>
<feature type="transmembrane region" description="Helical" evidence="1">
    <location>
        <begin position="142"/>
        <end position="165"/>
    </location>
</feature>
<evidence type="ECO:0008006" key="4">
    <source>
        <dbReference type="Google" id="ProtNLM"/>
    </source>
</evidence>
<gene>
    <name evidence="2" type="ORF">DPN68_04430</name>
</gene>
<evidence type="ECO:0000256" key="1">
    <source>
        <dbReference type="SAM" id="Phobius"/>
    </source>
</evidence>
<sequence>MKTFFVFFLFSSISFSQSITSSVDSTAIKIGSQFHLTIKANVSKKDKVVFPDGPFFGQLEVLESYPIDTIAKEDKLELIKKYGLTQFDSGRYVIPKLVVLINNQSVKTDSFAVVVNPVIVDTLKQQMYDIKSIIEAEKPMDWWWLYLILFLLGLIALGFGLYYFIKKRQTKKNEAEAILFASPIEKALMQLQNLEKKELWQKGETKTYYSELTDIARNYIEEATEVPAMESTSNELYDAMKIAIRQKKIKLSNSDLENFKKVLSNADLVKFAKSKPLDFEIQNDKKSIDTFLISLDKAIPRSEEETENLFAEEMKRKKEKKQKLQRILIPASAVGFILLLVGVFFGVTKGVDYVRENWLGHTAESLLKEEWITSDYGDPAISIATPKVLKRVIDERIQNNLPPNIKSASMFAYGSVLDNFSIVLKTTALKDTTSIDLEMTLESDLKQLQAMGAQNITVKVDDYEDPKGLTGKRAYGTFTALNPLKNEQIQMGYEILVFAQPSGAQELFLIYREDDKFAREVMDRVLASVELKKAAQ</sequence>
<dbReference type="AlphaFoldDB" id="A0A365P3D4"/>
<dbReference type="Proteomes" id="UP000253319">
    <property type="component" value="Unassembled WGS sequence"/>
</dbReference>
<accession>A0A365P3D4</accession>
<protein>
    <recommendedName>
        <fullName evidence="4">Protein BatD</fullName>
    </recommendedName>
</protein>
<evidence type="ECO:0000313" key="2">
    <source>
        <dbReference type="EMBL" id="RBA29014.1"/>
    </source>
</evidence>
<keyword evidence="3" id="KW-1185">Reference proteome</keyword>
<evidence type="ECO:0000313" key="3">
    <source>
        <dbReference type="Proteomes" id="UP000253319"/>
    </source>
</evidence>
<proteinExistence type="predicted"/>
<organism evidence="2 3">
    <name type="scientific">Flavobacterium tibetense</name>
    <dbReference type="NCBI Taxonomy" id="2233533"/>
    <lineage>
        <taxon>Bacteria</taxon>
        <taxon>Pseudomonadati</taxon>
        <taxon>Bacteroidota</taxon>
        <taxon>Flavobacteriia</taxon>
        <taxon>Flavobacteriales</taxon>
        <taxon>Flavobacteriaceae</taxon>
        <taxon>Flavobacterium</taxon>
    </lineage>
</organism>
<feature type="transmembrane region" description="Helical" evidence="1">
    <location>
        <begin position="327"/>
        <end position="347"/>
    </location>
</feature>